<evidence type="ECO:0008006" key="3">
    <source>
        <dbReference type="Google" id="ProtNLM"/>
    </source>
</evidence>
<evidence type="ECO:0000313" key="2">
    <source>
        <dbReference type="Proteomes" id="UP000220828"/>
    </source>
</evidence>
<dbReference type="EMBL" id="PCMW01000025">
    <property type="protein sequence ID" value="PDS25669.1"/>
    <property type="molecule type" value="Genomic_DNA"/>
</dbReference>
<dbReference type="RefSeq" id="WP_097553635.1">
    <property type="nucleotide sequence ID" value="NZ_PCMW01000025.1"/>
</dbReference>
<sequence>MTIVSWSEPAKIDYWNNIEYLEREWTLTEVYHFMDKVDQLIDLLTKENLTFKPTVYKNTFQVPVLKQITLYYRFENNAIVLLRFWNNYQDEKKFIL</sequence>
<reference evidence="1 2" key="1">
    <citation type="submission" date="2017-09" db="EMBL/GenBank/DDBJ databases">
        <title>Whole genomes of Flavobacteriaceae.</title>
        <authorList>
            <person name="Stine C."/>
            <person name="Li C."/>
            <person name="Tadesse D."/>
        </authorList>
    </citation>
    <scope>NUCLEOTIDE SEQUENCE [LARGE SCALE GENOMIC DNA]</scope>
    <source>
        <strain evidence="1 2">ATCC 35036</strain>
    </source>
</reference>
<dbReference type="OrthoDB" id="1098070at2"/>
<proteinExistence type="predicted"/>
<comment type="caution">
    <text evidence="1">The sequence shown here is derived from an EMBL/GenBank/DDBJ whole genome shotgun (WGS) entry which is preliminary data.</text>
</comment>
<dbReference type="InterPro" id="IPR035093">
    <property type="entry name" value="RelE/ParE_toxin_dom_sf"/>
</dbReference>
<dbReference type="Gene3D" id="3.30.2310.20">
    <property type="entry name" value="RelE-like"/>
    <property type="match status" value="1"/>
</dbReference>
<dbReference type="Proteomes" id="UP000220828">
    <property type="component" value="Unassembled WGS sequence"/>
</dbReference>
<dbReference type="AlphaFoldDB" id="A0A2H3KDD3"/>
<accession>A0A2H3KDD3</accession>
<protein>
    <recommendedName>
        <fullName evidence="3">Type II toxin-antitoxin system RelE/ParE family toxin</fullName>
    </recommendedName>
</protein>
<gene>
    <name evidence="1" type="ORF">B0A77_04155</name>
</gene>
<evidence type="ECO:0000313" key="1">
    <source>
        <dbReference type="EMBL" id="PDS25669.1"/>
    </source>
</evidence>
<organism evidence="1 2">
    <name type="scientific">Flavobacterium branchiophilum</name>
    <dbReference type="NCBI Taxonomy" id="55197"/>
    <lineage>
        <taxon>Bacteria</taxon>
        <taxon>Pseudomonadati</taxon>
        <taxon>Bacteroidota</taxon>
        <taxon>Flavobacteriia</taxon>
        <taxon>Flavobacteriales</taxon>
        <taxon>Flavobacteriaceae</taxon>
        <taxon>Flavobacterium</taxon>
    </lineage>
</organism>
<name>A0A2H3KDD3_9FLAO</name>